<evidence type="ECO:0000256" key="11">
    <source>
        <dbReference type="RuleBase" id="RU003357"/>
    </source>
</evidence>
<dbReference type="GO" id="GO:0044718">
    <property type="term" value="P:siderophore transmembrane transport"/>
    <property type="evidence" value="ECO:0007669"/>
    <property type="project" value="TreeGrafter"/>
</dbReference>
<proteinExistence type="inferred from homology"/>
<dbReference type="GO" id="GO:0015344">
    <property type="term" value="F:siderophore uptake transmembrane transporter activity"/>
    <property type="evidence" value="ECO:0007669"/>
    <property type="project" value="TreeGrafter"/>
</dbReference>
<dbReference type="SUPFAM" id="SSF56935">
    <property type="entry name" value="Porins"/>
    <property type="match status" value="1"/>
</dbReference>
<dbReference type="PANTHER" id="PTHR30069:SF29">
    <property type="entry name" value="HEMOGLOBIN AND HEMOGLOBIN-HAPTOGLOBIN-BINDING PROTEIN 1-RELATED"/>
    <property type="match status" value="1"/>
</dbReference>
<evidence type="ECO:0000256" key="1">
    <source>
        <dbReference type="ARBA" id="ARBA00004571"/>
    </source>
</evidence>
<dbReference type="InterPro" id="IPR000531">
    <property type="entry name" value="Beta-barrel_TonB"/>
</dbReference>
<keyword evidence="5" id="KW-0732">Signal</keyword>
<evidence type="ECO:0000256" key="10">
    <source>
        <dbReference type="PROSITE-ProRule" id="PRU01360"/>
    </source>
</evidence>
<dbReference type="OrthoDB" id="9762903at2"/>
<keyword evidence="4 10" id="KW-0812">Transmembrane</keyword>
<keyword evidence="9 10" id="KW-0998">Cell outer membrane</keyword>
<dbReference type="EMBL" id="CM001167">
    <property type="protein sequence ID" value="EGJ72184.1"/>
    <property type="molecule type" value="Genomic_DNA"/>
</dbReference>
<organism evidence="14 15">
    <name type="scientific">Bacteroides coprosuis DSM 18011</name>
    <dbReference type="NCBI Taxonomy" id="679937"/>
    <lineage>
        <taxon>Bacteria</taxon>
        <taxon>Pseudomonadati</taxon>
        <taxon>Bacteroidota</taxon>
        <taxon>Bacteroidia</taxon>
        <taxon>Bacteroidales</taxon>
        <taxon>Bacteroidaceae</taxon>
        <taxon>Bacteroides</taxon>
    </lineage>
</organism>
<dbReference type="Gene3D" id="2.40.170.20">
    <property type="entry name" value="TonB-dependent receptor, beta-barrel domain"/>
    <property type="match status" value="1"/>
</dbReference>
<dbReference type="Pfam" id="PF07715">
    <property type="entry name" value="Plug"/>
    <property type="match status" value="1"/>
</dbReference>
<evidence type="ECO:0000256" key="8">
    <source>
        <dbReference type="ARBA" id="ARBA00023170"/>
    </source>
</evidence>
<dbReference type="PANTHER" id="PTHR30069">
    <property type="entry name" value="TONB-DEPENDENT OUTER MEMBRANE RECEPTOR"/>
    <property type="match status" value="1"/>
</dbReference>
<accession>F3ZSU3</accession>
<dbReference type="InterPro" id="IPR039426">
    <property type="entry name" value="TonB-dep_rcpt-like"/>
</dbReference>
<evidence type="ECO:0000256" key="5">
    <source>
        <dbReference type="ARBA" id="ARBA00022729"/>
    </source>
</evidence>
<evidence type="ECO:0000256" key="4">
    <source>
        <dbReference type="ARBA" id="ARBA00022692"/>
    </source>
</evidence>
<sequence length="679" mass="78347">MKTSRSISLSILLLLFGAFQIKAQSKLDSIQQLGEVVIVEEYIPKDIIPVQSLKGKDLERLNAHSIADALRYFSGVQLKDYGGIGGLKTINVRSMGSEHVGVFFDGVEIGNAQNGVVDLGRFSLDNIETISLYNGQKSSIFQPAKDFASASSVYMRTKVPTFAKGKRYNLHATFKTGSFGLANPSLLWEQELSKTIKSSLNADYTYSSGKYRFRYKVINKQDNRGAFDTVATRQNGDVEFFRIEHGLFGKLKKGEWKTKIYYYDSERGYPGAIVRQTPGLYKNEDRQWDKNFFVQGSYAQQIRPRYRTSLVGKYAYDYLHYLSDPKKDEQVVMKVDNKYMLHEGYVSSSNLITLTPWWTANLSGDFQWNKMNANLHEFIYPQRFSGWVALATSIQIDHLKVQASLLGTFIHEKMKEEKQVRKNWDRYTPTLIASYQPWLSQELYLRGFYKKIFRMPTFNEIYFAVIGSGTSNLKPEYATQYNIGLTYQKSFFHPFFKDFEGQVDAYYNEIEDKILAKPGGQLFRWTMMNIGLVKIKGVDVALAATVEPFKDFLLNTRLNYTYQKAQDYSDPEEITYKGQISYIPWHSGSAVVSAQYRKWDMSYSFIYSGERYTESANILINKVLAWYTSDISLGRNFHWGKNDYKVTLEVNNLFNQQYEVVSRYPMPGTNFKVILKAHF</sequence>
<feature type="domain" description="TonB-dependent receptor-like beta-barrel" evidence="12">
    <location>
        <begin position="198"/>
        <end position="653"/>
    </location>
</feature>
<dbReference type="InterPro" id="IPR037066">
    <property type="entry name" value="Plug_dom_sf"/>
</dbReference>
<evidence type="ECO:0000256" key="3">
    <source>
        <dbReference type="ARBA" id="ARBA00022452"/>
    </source>
</evidence>
<comment type="similarity">
    <text evidence="10 11">Belongs to the TonB-dependent receptor family.</text>
</comment>
<dbReference type="PROSITE" id="PS52016">
    <property type="entry name" value="TONB_DEPENDENT_REC_3"/>
    <property type="match status" value="1"/>
</dbReference>
<evidence type="ECO:0000256" key="6">
    <source>
        <dbReference type="ARBA" id="ARBA00023077"/>
    </source>
</evidence>
<dbReference type="HOGENOM" id="CLU_026226_0_0_10"/>
<protein>
    <submittedName>
        <fullName evidence="14">TonB-dependent receptor</fullName>
    </submittedName>
</protein>
<dbReference type="Proteomes" id="UP000018439">
    <property type="component" value="Chromosome"/>
</dbReference>
<dbReference type="GO" id="GO:0009279">
    <property type="term" value="C:cell outer membrane"/>
    <property type="evidence" value="ECO:0007669"/>
    <property type="project" value="UniProtKB-SubCell"/>
</dbReference>
<dbReference type="InterPro" id="IPR036942">
    <property type="entry name" value="Beta-barrel_TonB_sf"/>
</dbReference>
<keyword evidence="8 14" id="KW-0675">Receptor</keyword>
<dbReference type="STRING" id="679937.Bcop_2009"/>
<reference evidence="14 15" key="1">
    <citation type="journal article" date="2011" name="Stand. Genomic Sci.">
        <title>Non-contiguous finished genome sequence of Bacteroides coprosuis type strain (PC139).</title>
        <authorList>
            <person name="Land M."/>
            <person name="Held B."/>
            <person name="Gronow S."/>
            <person name="Abt B."/>
            <person name="Lucas S."/>
            <person name="Del Rio T.G."/>
            <person name="Nolan M."/>
            <person name="Tice H."/>
            <person name="Cheng J.F."/>
            <person name="Pitluck S."/>
            <person name="Liolios K."/>
            <person name="Pagani I."/>
            <person name="Ivanova N."/>
            <person name="Mavromatis K."/>
            <person name="Mikhailova N."/>
            <person name="Pati A."/>
            <person name="Tapia R."/>
            <person name="Han C."/>
            <person name="Goodwin L."/>
            <person name="Chen A."/>
            <person name="Palaniappan K."/>
            <person name="Hauser L."/>
            <person name="Brambilla E.M."/>
            <person name="Rohde M."/>
            <person name="Goker M."/>
            <person name="Detter J.C."/>
            <person name="Woyke T."/>
            <person name="Bristow J."/>
            <person name="Eisen J.A."/>
            <person name="Markowitz V."/>
            <person name="Hugenholtz P."/>
            <person name="Kyrpides N.C."/>
            <person name="Klenk H.P."/>
            <person name="Lapidus A."/>
        </authorList>
    </citation>
    <scope>NUCLEOTIDE SEQUENCE</scope>
    <source>
        <strain evidence="14 15">DSM 18011</strain>
    </source>
</reference>
<comment type="subcellular location">
    <subcellularLocation>
        <location evidence="1 10">Cell outer membrane</location>
        <topology evidence="1 10">Multi-pass membrane protein</topology>
    </subcellularLocation>
</comment>
<evidence type="ECO:0000313" key="14">
    <source>
        <dbReference type="EMBL" id="EGJ72184.1"/>
    </source>
</evidence>
<keyword evidence="15" id="KW-1185">Reference proteome</keyword>
<keyword evidence="3 10" id="KW-1134">Transmembrane beta strand</keyword>
<evidence type="ECO:0000256" key="7">
    <source>
        <dbReference type="ARBA" id="ARBA00023136"/>
    </source>
</evidence>
<name>F3ZSU3_9BACE</name>
<keyword evidence="6 11" id="KW-0798">TonB box</keyword>
<dbReference type="Gene3D" id="2.170.130.10">
    <property type="entry name" value="TonB-dependent receptor, plug domain"/>
    <property type="match status" value="1"/>
</dbReference>
<evidence type="ECO:0000256" key="9">
    <source>
        <dbReference type="ARBA" id="ARBA00023237"/>
    </source>
</evidence>
<evidence type="ECO:0000259" key="13">
    <source>
        <dbReference type="Pfam" id="PF07715"/>
    </source>
</evidence>
<dbReference type="InterPro" id="IPR012910">
    <property type="entry name" value="Plug_dom"/>
</dbReference>
<feature type="domain" description="TonB-dependent receptor plug" evidence="13">
    <location>
        <begin position="49"/>
        <end position="142"/>
    </location>
</feature>
<dbReference type="Pfam" id="PF00593">
    <property type="entry name" value="TonB_dep_Rec_b-barrel"/>
    <property type="match status" value="1"/>
</dbReference>
<evidence type="ECO:0000256" key="2">
    <source>
        <dbReference type="ARBA" id="ARBA00022448"/>
    </source>
</evidence>
<keyword evidence="2 10" id="KW-0813">Transport</keyword>
<keyword evidence="7 10" id="KW-0472">Membrane</keyword>
<dbReference type="eggNOG" id="COG4206">
    <property type="taxonomic scope" value="Bacteria"/>
</dbReference>
<gene>
    <name evidence="14" type="ORF">Bcop_2009</name>
</gene>
<evidence type="ECO:0000313" key="15">
    <source>
        <dbReference type="Proteomes" id="UP000018439"/>
    </source>
</evidence>
<dbReference type="AlphaFoldDB" id="F3ZSU3"/>
<evidence type="ECO:0000259" key="12">
    <source>
        <dbReference type="Pfam" id="PF00593"/>
    </source>
</evidence>